<dbReference type="Pfam" id="PF07690">
    <property type="entry name" value="MFS_1"/>
    <property type="match status" value="1"/>
</dbReference>
<dbReference type="Proteomes" id="UP000753376">
    <property type="component" value="Unassembled WGS sequence"/>
</dbReference>
<feature type="transmembrane region" description="Helical" evidence="6">
    <location>
        <begin position="107"/>
        <end position="131"/>
    </location>
</feature>
<evidence type="ECO:0000259" key="7">
    <source>
        <dbReference type="PROSITE" id="PS50850"/>
    </source>
</evidence>
<keyword evidence="3 6" id="KW-0812">Transmembrane</keyword>
<dbReference type="InterPro" id="IPR011701">
    <property type="entry name" value="MFS"/>
</dbReference>
<evidence type="ECO:0000256" key="5">
    <source>
        <dbReference type="ARBA" id="ARBA00023136"/>
    </source>
</evidence>
<gene>
    <name evidence="8" type="ORF">KO508_13530</name>
</gene>
<evidence type="ECO:0000256" key="3">
    <source>
        <dbReference type="ARBA" id="ARBA00022692"/>
    </source>
</evidence>
<comment type="caution">
    <text evidence="8">The sequence shown here is derived from an EMBL/GenBank/DDBJ whole genome shotgun (WGS) entry which is preliminary data.</text>
</comment>
<dbReference type="InterPro" id="IPR050189">
    <property type="entry name" value="MFS_Efflux_Transporters"/>
</dbReference>
<feature type="transmembrane region" description="Helical" evidence="6">
    <location>
        <begin position="294"/>
        <end position="316"/>
    </location>
</feature>
<evidence type="ECO:0000256" key="6">
    <source>
        <dbReference type="SAM" id="Phobius"/>
    </source>
</evidence>
<proteinExistence type="predicted"/>
<feature type="transmembrane region" description="Helical" evidence="6">
    <location>
        <begin position="269"/>
        <end position="288"/>
    </location>
</feature>
<keyword evidence="9" id="KW-1185">Reference proteome</keyword>
<feature type="transmembrane region" description="Helical" evidence="6">
    <location>
        <begin position="241"/>
        <end position="262"/>
    </location>
</feature>
<sequence>MKHRLLNQIPATSTLAYCLVAFVAMAGLAYINFLPGVVSALAGGIGFSDAQAGQIVALNGYGGLLGSAVAIFLISRVPWQYAMMACLALLTVADLGTAWVASYPMLLGWRFGAGVLGGLCVGTGFAVIARLNNPDRAFGLLLFVQFSLGSVVIYLLPGLETSLGAHAVFYVMAALAFVSLVLLPFLPALRAKSTSAARTGPLPGNAALLLLAIFGYQAAASGIWAYVGLIGRDAGLAAETVSQYIAATGLLGLLGAMLPVISGNRFGRLYWVTAGMAMSIAAAVLLSYAQSTALYVVAMALLFFAWPAVQSFLLAVTADMDGTGRLSAFAGLIAYVGLASGPLLAASLLGSGSFAMMLYSCAVIFFASFLLLFRPLQAREARFETVSLSK</sequence>
<accession>A0ABS6AAA7</accession>
<evidence type="ECO:0000313" key="9">
    <source>
        <dbReference type="Proteomes" id="UP000753376"/>
    </source>
</evidence>
<evidence type="ECO:0000256" key="4">
    <source>
        <dbReference type="ARBA" id="ARBA00022989"/>
    </source>
</evidence>
<feature type="transmembrane region" description="Helical" evidence="6">
    <location>
        <begin position="207"/>
        <end position="229"/>
    </location>
</feature>
<evidence type="ECO:0000256" key="1">
    <source>
        <dbReference type="ARBA" id="ARBA00004651"/>
    </source>
</evidence>
<feature type="transmembrane region" description="Helical" evidence="6">
    <location>
        <begin position="12"/>
        <end position="33"/>
    </location>
</feature>
<feature type="transmembrane region" description="Helical" evidence="6">
    <location>
        <begin position="53"/>
        <end position="74"/>
    </location>
</feature>
<dbReference type="InterPro" id="IPR020846">
    <property type="entry name" value="MFS_dom"/>
</dbReference>
<evidence type="ECO:0000256" key="2">
    <source>
        <dbReference type="ARBA" id="ARBA00022475"/>
    </source>
</evidence>
<keyword evidence="4 6" id="KW-1133">Transmembrane helix</keyword>
<organism evidence="8 9">
    <name type="scientific">Marinobacter salexigens</name>
    <dbReference type="NCBI Taxonomy" id="1925763"/>
    <lineage>
        <taxon>Bacteria</taxon>
        <taxon>Pseudomonadati</taxon>
        <taxon>Pseudomonadota</taxon>
        <taxon>Gammaproteobacteria</taxon>
        <taxon>Pseudomonadales</taxon>
        <taxon>Marinobacteraceae</taxon>
        <taxon>Marinobacter</taxon>
    </lineage>
</organism>
<feature type="transmembrane region" description="Helical" evidence="6">
    <location>
        <begin position="81"/>
        <end position="101"/>
    </location>
</feature>
<dbReference type="RefSeq" id="WP_216008818.1">
    <property type="nucleotide sequence ID" value="NZ_JAHKPV010000019.1"/>
</dbReference>
<feature type="transmembrane region" description="Helical" evidence="6">
    <location>
        <begin position="354"/>
        <end position="373"/>
    </location>
</feature>
<reference evidence="8 9" key="1">
    <citation type="submission" date="2021-05" db="EMBL/GenBank/DDBJ databases">
        <title>Draft genomes of bacteria isolated from model marine particles.</title>
        <authorList>
            <person name="Datta M.S."/>
            <person name="Schwartzman J.A."/>
            <person name="Enke T.N."/>
            <person name="Saavedra J."/>
            <person name="Cermak N."/>
            <person name="Cordero O.X."/>
        </authorList>
    </citation>
    <scope>NUCLEOTIDE SEQUENCE [LARGE SCALE GENOMIC DNA]</scope>
    <source>
        <strain evidence="8 9">D2M19</strain>
    </source>
</reference>
<comment type="subcellular location">
    <subcellularLocation>
        <location evidence="1">Cell membrane</location>
        <topology evidence="1">Multi-pass membrane protein</topology>
    </subcellularLocation>
</comment>
<dbReference type="PANTHER" id="PTHR43124">
    <property type="entry name" value="PURINE EFFLUX PUMP PBUE"/>
    <property type="match status" value="1"/>
</dbReference>
<name>A0ABS6AAA7_9GAMM</name>
<keyword evidence="2" id="KW-1003">Cell membrane</keyword>
<evidence type="ECO:0000313" key="8">
    <source>
        <dbReference type="EMBL" id="MBU2875024.1"/>
    </source>
</evidence>
<dbReference type="PANTHER" id="PTHR43124:SF10">
    <property type="entry name" value="PURINE EFFLUX PUMP PBUE"/>
    <property type="match status" value="1"/>
</dbReference>
<dbReference type="EMBL" id="JAHKPV010000019">
    <property type="protein sequence ID" value="MBU2875024.1"/>
    <property type="molecule type" value="Genomic_DNA"/>
</dbReference>
<keyword evidence="5 6" id="KW-0472">Membrane</keyword>
<feature type="transmembrane region" description="Helical" evidence="6">
    <location>
        <begin position="328"/>
        <end position="348"/>
    </location>
</feature>
<feature type="transmembrane region" description="Helical" evidence="6">
    <location>
        <begin position="168"/>
        <end position="186"/>
    </location>
</feature>
<protein>
    <submittedName>
        <fullName evidence="8">MFS transporter</fullName>
    </submittedName>
</protein>
<feature type="domain" description="Major facilitator superfamily (MFS) profile" evidence="7">
    <location>
        <begin position="13"/>
        <end position="379"/>
    </location>
</feature>
<dbReference type="PROSITE" id="PS50850">
    <property type="entry name" value="MFS"/>
    <property type="match status" value="1"/>
</dbReference>
<feature type="transmembrane region" description="Helical" evidence="6">
    <location>
        <begin position="138"/>
        <end position="156"/>
    </location>
</feature>